<evidence type="ECO:0000256" key="2">
    <source>
        <dbReference type="ARBA" id="ARBA00023295"/>
    </source>
</evidence>
<organism evidence="4">
    <name type="scientific">uncultured Bacillus sp</name>
    <dbReference type="NCBI Taxonomy" id="83428"/>
    <lineage>
        <taxon>Bacteria</taxon>
        <taxon>Bacillati</taxon>
        <taxon>Bacillota</taxon>
        <taxon>Bacilli</taxon>
        <taxon>Bacillales</taxon>
        <taxon>Bacillaceae</taxon>
        <taxon>Bacillus</taxon>
        <taxon>environmental samples</taxon>
    </lineage>
</organism>
<feature type="domain" description="Glycosyl hydrolase family 13 catalytic" evidence="3">
    <location>
        <begin position="10"/>
        <end position="83"/>
    </location>
</feature>
<accession>A0A060CEZ0</accession>
<dbReference type="InterPro" id="IPR017853">
    <property type="entry name" value="GH"/>
</dbReference>
<dbReference type="InterPro" id="IPR006047">
    <property type="entry name" value="GH13_cat_dom"/>
</dbReference>
<dbReference type="PANTHER" id="PTHR10357:SF210">
    <property type="entry name" value="MALTODEXTRIN GLUCOSIDASE"/>
    <property type="match status" value="1"/>
</dbReference>
<evidence type="ECO:0000259" key="3">
    <source>
        <dbReference type="Pfam" id="PF00128"/>
    </source>
</evidence>
<reference evidence="4" key="1">
    <citation type="journal article" date="2013" name="Environ. Microbiol.">
        <title>Seasonally variable intestinal metagenomes of the red palm weevil (Rhynchophorus ferrugineus).</title>
        <authorList>
            <person name="Jia S."/>
            <person name="Zhang X."/>
            <person name="Zhang G."/>
            <person name="Yin A."/>
            <person name="Zhang S."/>
            <person name="Li F."/>
            <person name="Wang L."/>
            <person name="Zhao D."/>
            <person name="Yun Q."/>
            <person name="Tala"/>
            <person name="Wang J."/>
            <person name="Sun G."/>
            <person name="Baabdullah M."/>
            <person name="Yu X."/>
            <person name="Hu S."/>
            <person name="Al-Mssallem I.S."/>
            <person name="Yu J."/>
        </authorList>
    </citation>
    <scope>NUCLEOTIDE SEQUENCE</scope>
</reference>
<proteinExistence type="predicted"/>
<evidence type="ECO:0000256" key="1">
    <source>
        <dbReference type="ARBA" id="ARBA00022801"/>
    </source>
</evidence>
<keyword evidence="2" id="KW-0326">Glycosidase</keyword>
<dbReference type="AlphaFoldDB" id="A0A060CEZ0"/>
<keyword evidence="1" id="KW-0378">Hydrolase</keyword>
<dbReference type="Pfam" id="PF00128">
    <property type="entry name" value="Alpha-amylase"/>
    <property type="match status" value="1"/>
</dbReference>
<dbReference type="Gene3D" id="3.20.20.80">
    <property type="entry name" value="Glycosidases"/>
    <property type="match status" value="1"/>
</dbReference>
<sequence>VNTQLVRYYKQKNQGMLLMLDTPNTPRILSECKDDKKLMRAMLAYLFMQTGSPVLLYGTELGLTGESVPANRACMQWDTKKQDKTMLRFCRY</sequence>
<dbReference type="EMBL" id="KF126427">
    <property type="protein sequence ID" value="AIA93774.1"/>
    <property type="molecule type" value="Genomic_DNA"/>
</dbReference>
<name>A0A060CEZ0_9BACI</name>
<dbReference type="PANTHER" id="PTHR10357">
    <property type="entry name" value="ALPHA-AMYLASE FAMILY MEMBER"/>
    <property type="match status" value="1"/>
</dbReference>
<dbReference type="SUPFAM" id="SSF51445">
    <property type="entry name" value="(Trans)glycosidases"/>
    <property type="match status" value="1"/>
</dbReference>
<dbReference type="GO" id="GO:0016798">
    <property type="term" value="F:hydrolase activity, acting on glycosyl bonds"/>
    <property type="evidence" value="ECO:0007669"/>
    <property type="project" value="UniProtKB-KW"/>
</dbReference>
<protein>
    <submittedName>
        <fullName evidence="4">CAZy families GH13|CBM34 protein</fullName>
    </submittedName>
</protein>
<evidence type="ECO:0000313" key="4">
    <source>
        <dbReference type="EMBL" id="AIA93774.1"/>
    </source>
</evidence>
<dbReference type="GO" id="GO:0005975">
    <property type="term" value="P:carbohydrate metabolic process"/>
    <property type="evidence" value="ECO:0007669"/>
    <property type="project" value="InterPro"/>
</dbReference>
<feature type="non-terminal residue" evidence="4">
    <location>
        <position position="1"/>
    </location>
</feature>